<keyword evidence="2" id="KW-0812">Transmembrane</keyword>
<dbReference type="Proteomes" id="UP001295684">
    <property type="component" value="Unassembled WGS sequence"/>
</dbReference>
<dbReference type="AlphaFoldDB" id="A0AAD2D5A2"/>
<proteinExistence type="predicted"/>
<dbReference type="EMBL" id="CAMPGE010021939">
    <property type="protein sequence ID" value="CAI2380033.1"/>
    <property type="molecule type" value="Genomic_DNA"/>
</dbReference>
<keyword evidence="4" id="KW-1185">Reference proteome</keyword>
<evidence type="ECO:0000256" key="1">
    <source>
        <dbReference type="SAM" id="MobiDB-lite"/>
    </source>
</evidence>
<keyword evidence="2" id="KW-0472">Membrane</keyword>
<feature type="transmembrane region" description="Helical" evidence="2">
    <location>
        <begin position="172"/>
        <end position="194"/>
    </location>
</feature>
<reference evidence="3" key="1">
    <citation type="submission" date="2023-07" db="EMBL/GenBank/DDBJ databases">
        <authorList>
            <consortium name="AG Swart"/>
            <person name="Singh M."/>
            <person name="Singh A."/>
            <person name="Seah K."/>
            <person name="Emmerich C."/>
        </authorList>
    </citation>
    <scope>NUCLEOTIDE SEQUENCE</scope>
    <source>
        <strain evidence="3">DP1</strain>
    </source>
</reference>
<gene>
    <name evidence="3" type="ORF">ECRASSUSDP1_LOCUS21459</name>
</gene>
<feature type="compositionally biased region" description="Basic residues" evidence="1">
    <location>
        <begin position="202"/>
        <end position="220"/>
    </location>
</feature>
<organism evidence="3 4">
    <name type="scientific">Euplotes crassus</name>
    <dbReference type="NCBI Taxonomy" id="5936"/>
    <lineage>
        <taxon>Eukaryota</taxon>
        <taxon>Sar</taxon>
        <taxon>Alveolata</taxon>
        <taxon>Ciliophora</taxon>
        <taxon>Intramacronucleata</taxon>
        <taxon>Spirotrichea</taxon>
        <taxon>Hypotrichia</taxon>
        <taxon>Euplotida</taxon>
        <taxon>Euplotidae</taxon>
        <taxon>Moneuplotes</taxon>
    </lineage>
</organism>
<protein>
    <submittedName>
        <fullName evidence="3">Uncharacterized protein</fullName>
    </submittedName>
</protein>
<sequence>MLLAACALCQGGNSRFYSEEELVEKKGFIACHNLGRVKAMENYMEISQTETNLAAGSNTVAWRYMIDVIHTCLNKVSEADKDTIFQYYQDGEELPDISFLSNDLFIKISEAFKSAEDLQIPEDQMETKDKVSENADKFRATFEKNKKKANKAQQGLHILGFNVDNLSTGTKAIYALIIIGTIGFFLLKATSVLFREDNANPKHQRPKKKGSKGRKKAKTT</sequence>
<feature type="region of interest" description="Disordered" evidence="1">
    <location>
        <begin position="198"/>
        <end position="220"/>
    </location>
</feature>
<accession>A0AAD2D5A2</accession>
<evidence type="ECO:0000313" key="4">
    <source>
        <dbReference type="Proteomes" id="UP001295684"/>
    </source>
</evidence>
<name>A0AAD2D5A2_EUPCR</name>
<comment type="caution">
    <text evidence="3">The sequence shown here is derived from an EMBL/GenBank/DDBJ whole genome shotgun (WGS) entry which is preliminary data.</text>
</comment>
<evidence type="ECO:0000256" key="2">
    <source>
        <dbReference type="SAM" id="Phobius"/>
    </source>
</evidence>
<keyword evidence="2" id="KW-1133">Transmembrane helix</keyword>
<evidence type="ECO:0000313" key="3">
    <source>
        <dbReference type="EMBL" id="CAI2380033.1"/>
    </source>
</evidence>